<evidence type="ECO:0000313" key="2">
    <source>
        <dbReference type="EMBL" id="RED44181.1"/>
    </source>
</evidence>
<gene>
    <name evidence="2" type="ORF">DFP90_11622</name>
</gene>
<dbReference type="NCBIfam" id="NF000582">
    <property type="entry name" value="PRK00006.1"/>
    <property type="match status" value="1"/>
</dbReference>
<dbReference type="Proteomes" id="UP000256845">
    <property type="component" value="Unassembled WGS sequence"/>
</dbReference>
<accession>A0A3D9H4T1</accession>
<proteinExistence type="predicted"/>
<keyword evidence="1" id="KW-0456">Lyase</keyword>
<evidence type="ECO:0000313" key="3">
    <source>
        <dbReference type="Proteomes" id="UP000256845"/>
    </source>
</evidence>
<dbReference type="CDD" id="cd01288">
    <property type="entry name" value="FabZ"/>
    <property type="match status" value="1"/>
</dbReference>
<dbReference type="InterPro" id="IPR013114">
    <property type="entry name" value="FabA_FabZ"/>
</dbReference>
<protein>
    <submittedName>
        <fullName evidence="2">3-hydroxyacyl-[acyl-carrier-protein] dehydratase</fullName>
    </submittedName>
</protein>
<dbReference type="InterPro" id="IPR029069">
    <property type="entry name" value="HotDog_dom_sf"/>
</dbReference>
<evidence type="ECO:0000256" key="1">
    <source>
        <dbReference type="ARBA" id="ARBA00023239"/>
    </source>
</evidence>
<dbReference type="AlphaFoldDB" id="A0A3D9H4T1"/>
<keyword evidence="3" id="KW-1185">Reference proteome</keyword>
<comment type="caution">
    <text evidence="2">The sequence shown here is derived from an EMBL/GenBank/DDBJ whole genome shotgun (WGS) entry which is preliminary data.</text>
</comment>
<dbReference type="RefSeq" id="WP_181905493.1">
    <property type="nucleotide sequence ID" value="NZ_QRDW01000016.1"/>
</dbReference>
<dbReference type="SUPFAM" id="SSF54637">
    <property type="entry name" value="Thioesterase/thiol ester dehydrase-isomerase"/>
    <property type="match status" value="1"/>
</dbReference>
<dbReference type="PANTHER" id="PTHR30272">
    <property type="entry name" value="3-HYDROXYACYL-[ACYL-CARRIER-PROTEIN] DEHYDRATASE"/>
    <property type="match status" value="1"/>
</dbReference>
<dbReference type="Gene3D" id="3.10.129.10">
    <property type="entry name" value="Hotdog Thioesterase"/>
    <property type="match status" value="1"/>
</dbReference>
<dbReference type="PANTHER" id="PTHR30272:SF1">
    <property type="entry name" value="3-HYDROXYACYL-[ACYL-CARRIER-PROTEIN] DEHYDRATASE"/>
    <property type="match status" value="1"/>
</dbReference>
<sequence length="146" mass="15743">MTRADIEKLLPHRKPFLLVDEVTSVKPGQRVTGLKFLEPDDPVFEGHFPTDPIMPGVLIAEACGQLGAIALALESGDVDERAQSGKATGYLASINKFKFHSPCRPGDTLEMTVSVGKRMQSLIQLVCAVKTGRRKVASGDLTVALQ</sequence>
<dbReference type="EMBL" id="QRDW01000016">
    <property type="protein sequence ID" value="RED44181.1"/>
    <property type="molecule type" value="Genomic_DNA"/>
</dbReference>
<organism evidence="2 3">
    <name type="scientific">Aestuariispira insulae</name>
    <dbReference type="NCBI Taxonomy" id="1461337"/>
    <lineage>
        <taxon>Bacteria</taxon>
        <taxon>Pseudomonadati</taxon>
        <taxon>Pseudomonadota</taxon>
        <taxon>Alphaproteobacteria</taxon>
        <taxon>Rhodospirillales</taxon>
        <taxon>Kiloniellaceae</taxon>
        <taxon>Aestuariispira</taxon>
    </lineage>
</organism>
<dbReference type="Pfam" id="PF07977">
    <property type="entry name" value="FabA"/>
    <property type="match status" value="1"/>
</dbReference>
<reference evidence="2 3" key="1">
    <citation type="submission" date="2018-07" db="EMBL/GenBank/DDBJ databases">
        <title>Genomic Encyclopedia of Type Strains, Phase III (KMG-III): the genomes of soil and plant-associated and newly described type strains.</title>
        <authorList>
            <person name="Whitman W."/>
        </authorList>
    </citation>
    <scope>NUCLEOTIDE SEQUENCE [LARGE SCALE GENOMIC DNA]</scope>
    <source>
        <strain evidence="2 3">CECT 8488</strain>
    </source>
</reference>
<name>A0A3D9H4T1_9PROT</name>
<dbReference type="GO" id="GO:0016829">
    <property type="term" value="F:lyase activity"/>
    <property type="evidence" value="ECO:0007669"/>
    <property type="project" value="UniProtKB-KW"/>
</dbReference>